<reference evidence="1" key="1">
    <citation type="submission" date="2018-07" db="EMBL/GenBank/DDBJ databases">
        <title>Annotation of Aphanomyces astaci genome assembly.</title>
        <authorList>
            <person name="Studholme D.J."/>
        </authorList>
    </citation>
    <scope>NUCLEOTIDE SEQUENCE [LARGE SCALE GENOMIC DNA]</scope>
    <source>
        <strain evidence="1">Pc</strain>
    </source>
</reference>
<accession>A0A425DPA6</accession>
<comment type="caution">
    <text evidence="1">The sequence shown here is derived from an EMBL/GenBank/DDBJ whole genome shotgun (WGS) entry which is preliminary data.</text>
</comment>
<gene>
    <name evidence="1" type="ORF">B5M09_005199</name>
</gene>
<evidence type="ECO:0000313" key="2">
    <source>
        <dbReference type="Proteomes" id="UP000284702"/>
    </source>
</evidence>
<proteinExistence type="predicted"/>
<name>A0A425DPA6_APHAT</name>
<evidence type="ECO:0000313" key="1">
    <source>
        <dbReference type="EMBL" id="RQM31144.1"/>
    </source>
</evidence>
<dbReference type="VEuPathDB" id="FungiDB:H257_04253"/>
<protein>
    <submittedName>
        <fullName evidence="1">Uncharacterized protein</fullName>
    </submittedName>
</protein>
<organism evidence="1 2">
    <name type="scientific">Aphanomyces astaci</name>
    <name type="common">Crayfish plague agent</name>
    <dbReference type="NCBI Taxonomy" id="112090"/>
    <lineage>
        <taxon>Eukaryota</taxon>
        <taxon>Sar</taxon>
        <taxon>Stramenopiles</taxon>
        <taxon>Oomycota</taxon>
        <taxon>Saprolegniomycetes</taxon>
        <taxon>Saprolegniales</taxon>
        <taxon>Verrucalvaceae</taxon>
        <taxon>Aphanomyces</taxon>
    </lineage>
</organism>
<keyword evidence="2" id="KW-1185">Reference proteome</keyword>
<dbReference type="Proteomes" id="UP000284702">
    <property type="component" value="Unassembled WGS sequence"/>
</dbReference>
<dbReference type="AlphaFoldDB" id="A0A425DPA6"/>
<sequence>MGNACLQSMDEADCPTIKDSSFDPDTIPPVQRRSSVTLDAIRPLLAQGRHSQKVELILVMVGEKHERCVIPRTEVRRLCKKHRALKAKINHVVRRLRELNATLLEALPVDNTEWAIVNGEFDILQEGAQDASIREFNVMLADPKVFIAAAWDARGGPGTASTNLFSDTAAMVHMSLPSPMAATPTTQNRAKSKHVDVFTEELAVMSHSLAREAEDKAEIAPTTAVVQENLDSHKWKSSWGLVTWRPHFRSDTARGDIEPLNDADRQHFGVGKCWLVNNNSHRKQQ</sequence>
<dbReference type="EMBL" id="MZMZ02000222">
    <property type="protein sequence ID" value="RQM31144.1"/>
    <property type="molecule type" value="Genomic_DNA"/>
</dbReference>